<dbReference type="EMBL" id="CAFBNP010000017">
    <property type="protein sequence ID" value="CAB4947482.1"/>
    <property type="molecule type" value="Genomic_DNA"/>
</dbReference>
<sequence length="119" mass="14439">MAEVDIDDISIIRFIISRHRFDPQTNHFRWMPEIAFNQKREWRRYLNKSSKELEKRRQHGAAHHKEHITGYVLDVDNIKNNDLLLGPRQRLIFILFRRKKFLPGYESGWSEYKALYPEG</sequence>
<dbReference type="AlphaFoldDB" id="A0A6J7JZJ1"/>
<reference evidence="2" key="1">
    <citation type="submission" date="2020-05" db="EMBL/GenBank/DDBJ databases">
        <authorList>
            <person name="Chiriac C."/>
            <person name="Salcher M."/>
            <person name="Ghai R."/>
            <person name="Kavagutti S V."/>
        </authorList>
    </citation>
    <scope>NUCLEOTIDE SEQUENCE</scope>
</reference>
<organism evidence="2">
    <name type="scientific">freshwater metagenome</name>
    <dbReference type="NCBI Taxonomy" id="449393"/>
    <lineage>
        <taxon>unclassified sequences</taxon>
        <taxon>metagenomes</taxon>
        <taxon>ecological metagenomes</taxon>
    </lineage>
</organism>
<gene>
    <name evidence="1" type="ORF">UFOPK2782_00480</name>
    <name evidence="2" type="ORF">UFOPK3828_00188</name>
</gene>
<proteinExistence type="predicted"/>
<evidence type="ECO:0000313" key="2">
    <source>
        <dbReference type="EMBL" id="CAB4947482.1"/>
    </source>
</evidence>
<protein>
    <submittedName>
        <fullName evidence="2">Unannotated protein</fullName>
    </submittedName>
</protein>
<name>A0A6J7JZJ1_9ZZZZ</name>
<accession>A0A6J7JZJ1</accession>
<dbReference type="EMBL" id="CAEZYS010000043">
    <property type="protein sequence ID" value="CAB4733681.1"/>
    <property type="molecule type" value="Genomic_DNA"/>
</dbReference>
<evidence type="ECO:0000313" key="1">
    <source>
        <dbReference type="EMBL" id="CAB4733681.1"/>
    </source>
</evidence>